<dbReference type="Gramene" id="evm.model.08.191">
    <property type="protein sequence ID" value="cds.evm.model.08.191"/>
    <property type="gene ID" value="evm.TU.08.191"/>
</dbReference>
<sequence length="232" mass="26339">MWRDGMNCLPTMVQLRTKHLHVSSLCPVCQSEDETILYRLVSSPESTLCWNRVGIGTSSTPDNTFLDWCIISFKALDVEKRCVLAMICWAIWEARNDLVWNKKTGDGAEHWILPQVNSIKINVDTTMFERENGFGFGMVARDSNGFLIEGRTTFLTGQVEPKVAEAMVVREALSWIKDHQWQSTSLETVCLLVVQVLGCTFSMISLFGHVIDDCRRLLALLKNIFVIFKTIS</sequence>
<protein>
    <recommendedName>
        <fullName evidence="1">RNase H type-1 domain-containing protein</fullName>
    </recommendedName>
</protein>
<feature type="domain" description="RNase H type-1" evidence="1">
    <location>
        <begin position="122"/>
        <end position="223"/>
    </location>
</feature>
<dbReference type="InterPro" id="IPR052929">
    <property type="entry name" value="RNase_H-like_EbsB-rel"/>
</dbReference>
<dbReference type="AlphaFoldDB" id="A0A803QA67"/>
<dbReference type="PANTHER" id="PTHR47074">
    <property type="entry name" value="BNAC02G40300D PROTEIN"/>
    <property type="match status" value="1"/>
</dbReference>
<evidence type="ECO:0000313" key="3">
    <source>
        <dbReference type="Proteomes" id="UP000596661"/>
    </source>
</evidence>
<reference evidence="2" key="2">
    <citation type="submission" date="2021-03" db="UniProtKB">
        <authorList>
            <consortium name="EnsemblPlants"/>
        </authorList>
    </citation>
    <scope>IDENTIFICATION</scope>
</reference>
<dbReference type="InterPro" id="IPR002156">
    <property type="entry name" value="RNaseH_domain"/>
</dbReference>
<dbReference type="EMBL" id="UZAU01000681">
    <property type="status" value="NOT_ANNOTATED_CDS"/>
    <property type="molecule type" value="Genomic_DNA"/>
</dbReference>
<keyword evidence="3" id="KW-1185">Reference proteome</keyword>
<evidence type="ECO:0000259" key="1">
    <source>
        <dbReference type="Pfam" id="PF13456"/>
    </source>
</evidence>
<dbReference type="EnsemblPlants" id="evm.model.08.191">
    <property type="protein sequence ID" value="cds.evm.model.08.191"/>
    <property type="gene ID" value="evm.TU.08.191"/>
</dbReference>
<dbReference type="PANTHER" id="PTHR47074:SF11">
    <property type="entry name" value="REVERSE TRANSCRIPTASE-LIKE PROTEIN"/>
    <property type="match status" value="1"/>
</dbReference>
<proteinExistence type="predicted"/>
<dbReference type="Proteomes" id="UP000596661">
    <property type="component" value="Chromosome 8"/>
</dbReference>
<dbReference type="OMA" id="SICEFEE"/>
<accession>A0A803QA67</accession>
<dbReference type="GO" id="GO:0004523">
    <property type="term" value="F:RNA-DNA hybrid ribonuclease activity"/>
    <property type="evidence" value="ECO:0007669"/>
    <property type="project" value="InterPro"/>
</dbReference>
<reference evidence="2" key="1">
    <citation type="submission" date="2018-11" db="EMBL/GenBank/DDBJ databases">
        <authorList>
            <person name="Grassa J C."/>
        </authorList>
    </citation>
    <scope>NUCLEOTIDE SEQUENCE [LARGE SCALE GENOMIC DNA]</scope>
</reference>
<organism evidence="2 3">
    <name type="scientific">Cannabis sativa</name>
    <name type="common">Hemp</name>
    <name type="synonym">Marijuana</name>
    <dbReference type="NCBI Taxonomy" id="3483"/>
    <lineage>
        <taxon>Eukaryota</taxon>
        <taxon>Viridiplantae</taxon>
        <taxon>Streptophyta</taxon>
        <taxon>Embryophyta</taxon>
        <taxon>Tracheophyta</taxon>
        <taxon>Spermatophyta</taxon>
        <taxon>Magnoliopsida</taxon>
        <taxon>eudicotyledons</taxon>
        <taxon>Gunneridae</taxon>
        <taxon>Pentapetalae</taxon>
        <taxon>rosids</taxon>
        <taxon>fabids</taxon>
        <taxon>Rosales</taxon>
        <taxon>Cannabaceae</taxon>
        <taxon>Cannabis</taxon>
    </lineage>
</organism>
<dbReference type="Pfam" id="PF13456">
    <property type="entry name" value="RVT_3"/>
    <property type="match status" value="1"/>
</dbReference>
<name>A0A803QA67_CANSA</name>
<evidence type="ECO:0000313" key="2">
    <source>
        <dbReference type="EnsemblPlants" id="cds.evm.model.08.191"/>
    </source>
</evidence>
<dbReference type="GO" id="GO:0003676">
    <property type="term" value="F:nucleic acid binding"/>
    <property type="evidence" value="ECO:0007669"/>
    <property type="project" value="InterPro"/>
</dbReference>